<dbReference type="Pfam" id="PF00672">
    <property type="entry name" value="HAMP"/>
    <property type="match status" value="1"/>
</dbReference>
<keyword evidence="4" id="KW-0812">Transmembrane</keyword>
<dbReference type="InterPro" id="IPR003660">
    <property type="entry name" value="HAMP_dom"/>
</dbReference>
<dbReference type="SUPFAM" id="SSF158472">
    <property type="entry name" value="HAMP domain-like"/>
    <property type="match status" value="1"/>
</dbReference>
<evidence type="ECO:0000259" key="5">
    <source>
        <dbReference type="PROSITE" id="PS50885"/>
    </source>
</evidence>
<feature type="transmembrane region" description="Helical" evidence="4">
    <location>
        <begin position="185"/>
        <end position="203"/>
    </location>
</feature>
<dbReference type="EMBL" id="JAACYS010000006">
    <property type="protein sequence ID" value="NCU16652.1"/>
    <property type="molecule type" value="Genomic_DNA"/>
</dbReference>
<dbReference type="PANTHER" id="PTHR45138">
    <property type="entry name" value="REGULATORY COMPONENTS OF SENSORY TRANSDUCTION SYSTEM"/>
    <property type="match status" value="1"/>
</dbReference>
<evidence type="ECO:0000313" key="7">
    <source>
        <dbReference type="EMBL" id="NCU16652.1"/>
    </source>
</evidence>
<dbReference type="InterPro" id="IPR007891">
    <property type="entry name" value="CHASE3"/>
</dbReference>
<dbReference type="Gene3D" id="3.30.70.270">
    <property type="match status" value="1"/>
</dbReference>
<dbReference type="CDD" id="cd01949">
    <property type="entry name" value="GGDEF"/>
    <property type="match status" value="1"/>
</dbReference>
<evidence type="ECO:0000256" key="1">
    <source>
        <dbReference type="ARBA" id="ARBA00004236"/>
    </source>
</evidence>
<dbReference type="Gene3D" id="6.10.340.10">
    <property type="match status" value="1"/>
</dbReference>
<keyword evidence="4" id="KW-1133">Transmembrane helix</keyword>
<dbReference type="PROSITE" id="PS50887">
    <property type="entry name" value="GGDEF"/>
    <property type="match status" value="1"/>
</dbReference>
<evidence type="ECO:0000256" key="2">
    <source>
        <dbReference type="ARBA" id="ARBA00022475"/>
    </source>
</evidence>
<comment type="subcellular location">
    <subcellularLocation>
        <location evidence="1">Cell membrane</location>
    </subcellularLocation>
</comment>
<sequence length="437" mass="50527">MKLLSHGKFGKRIQYSFLISTVIIMLMVVFCVIGVRFAMNENIRGQMALDRIDNSINNFYKAIINQETGQRGYSLTKDESFLQPYYEGEELYTESLLELKRHVDFYPAMKNDIKEVTSLGEKWHDQFIQALVAMSLKGGQPSTEQLRAEKQAFDEFRQSYFAIIERIDEERSVVREKMKSRVNTIFLTLVVNSIAILLVNLIVNFKVLQSITRPIIQLSDSVKSYAQHQFEKDVPSYRMNDELSVLIKNIDTMRNELSKSIRTLELKANIDGLTGIYNRRFFNEFLKKQWVQMIEQSQPISLIIFDIDYFKKYNDTYGHLAGDDCLKAISSALQQYNENQFNLFARYGGEEFCIILLQRSKKEALTIAEEIRKKVLELKIPHKNSTINKYVTVSIGVATIIPSRDTTPETLISFADKALYTSKEKGRNCVTVYDSTI</sequence>
<gene>
    <name evidence="7" type="ORF">GW534_02535</name>
</gene>
<dbReference type="CDD" id="cd06225">
    <property type="entry name" value="HAMP"/>
    <property type="match status" value="1"/>
</dbReference>
<evidence type="ECO:0000256" key="3">
    <source>
        <dbReference type="ARBA" id="ARBA00023136"/>
    </source>
</evidence>
<evidence type="ECO:0000256" key="4">
    <source>
        <dbReference type="SAM" id="Phobius"/>
    </source>
</evidence>
<reference evidence="7 8" key="1">
    <citation type="submission" date="2020-01" db="EMBL/GenBank/DDBJ databases">
        <title>A novel Bacillus sp. from Pasinler.</title>
        <authorList>
            <person name="Adiguzel A."/>
            <person name="Ay H."/>
            <person name="Baltaci M.O."/>
        </authorList>
    </citation>
    <scope>NUCLEOTIDE SEQUENCE [LARGE SCALE GENOMIC DNA]</scope>
    <source>
        <strain evidence="7 8">P1</strain>
    </source>
</reference>
<dbReference type="SMART" id="SM00304">
    <property type="entry name" value="HAMP"/>
    <property type="match status" value="1"/>
</dbReference>
<dbReference type="InterPro" id="IPR029787">
    <property type="entry name" value="Nucleotide_cyclase"/>
</dbReference>
<dbReference type="InterPro" id="IPR000160">
    <property type="entry name" value="GGDEF_dom"/>
</dbReference>
<dbReference type="PROSITE" id="PS50885">
    <property type="entry name" value="HAMP"/>
    <property type="match status" value="1"/>
</dbReference>
<organism evidence="7 8">
    <name type="scientific">Pallidibacillus pasinlerensis</name>
    <dbReference type="NCBI Taxonomy" id="2703818"/>
    <lineage>
        <taxon>Bacteria</taxon>
        <taxon>Bacillati</taxon>
        <taxon>Bacillota</taxon>
        <taxon>Bacilli</taxon>
        <taxon>Bacillales</taxon>
        <taxon>Bacillaceae</taxon>
        <taxon>Pallidibacillus</taxon>
    </lineage>
</organism>
<proteinExistence type="predicted"/>
<evidence type="ECO:0000313" key="8">
    <source>
        <dbReference type="Proteomes" id="UP000743899"/>
    </source>
</evidence>
<accession>A0ABX0A1F1</accession>
<dbReference type="SUPFAM" id="SSF55073">
    <property type="entry name" value="Nucleotide cyclase"/>
    <property type="match status" value="1"/>
</dbReference>
<dbReference type="NCBIfam" id="TIGR00254">
    <property type="entry name" value="GGDEF"/>
    <property type="match status" value="1"/>
</dbReference>
<keyword evidence="3 4" id="KW-0472">Membrane</keyword>
<dbReference type="Pfam" id="PF05227">
    <property type="entry name" value="CHASE3"/>
    <property type="match status" value="1"/>
</dbReference>
<protein>
    <submittedName>
        <fullName evidence="7">Diguanylate cyclase</fullName>
    </submittedName>
</protein>
<feature type="domain" description="HAMP" evidence="5">
    <location>
        <begin position="209"/>
        <end position="262"/>
    </location>
</feature>
<dbReference type="InterPro" id="IPR050469">
    <property type="entry name" value="Diguanylate_Cyclase"/>
</dbReference>
<dbReference type="SMART" id="SM00267">
    <property type="entry name" value="GGDEF"/>
    <property type="match status" value="1"/>
</dbReference>
<keyword evidence="8" id="KW-1185">Reference proteome</keyword>
<name>A0ABX0A1F1_9BACI</name>
<dbReference type="InterPro" id="IPR043128">
    <property type="entry name" value="Rev_trsase/Diguanyl_cyclase"/>
</dbReference>
<comment type="caution">
    <text evidence="7">The sequence shown here is derived from an EMBL/GenBank/DDBJ whole genome shotgun (WGS) entry which is preliminary data.</text>
</comment>
<dbReference type="Pfam" id="PF00990">
    <property type="entry name" value="GGDEF"/>
    <property type="match status" value="1"/>
</dbReference>
<feature type="domain" description="GGDEF" evidence="6">
    <location>
        <begin position="298"/>
        <end position="435"/>
    </location>
</feature>
<evidence type="ECO:0000259" key="6">
    <source>
        <dbReference type="PROSITE" id="PS50887"/>
    </source>
</evidence>
<keyword evidence="2" id="KW-1003">Cell membrane</keyword>
<dbReference type="Proteomes" id="UP000743899">
    <property type="component" value="Unassembled WGS sequence"/>
</dbReference>
<dbReference type="PANTHER" id="PTHR45138:SF9">
    <property type="entry name" value="DIGUANYLATE CYCLASE DGCM-RELATED"/>
    <property type="match status" value="1"/>
</dbReference>
<feature type="transmembrane region" description="Helical" evidence="4">
    <location>
        <begin position="15"/>
        <end position="39"/>
    </location>
</feature>